<reference evidence="2 3" key="1">
    <citation type="submission" date="2024-10" db="EMBL/GenBank/DDBJ databases">
        <title>The Natural Products Discovery Center: Release of the First 8490 Sequenced Strains for Exploring Actinobacteria Biosynthetic Diversity.</title>
        <authorList>
            <person name="Kalkreuter E."/>
            <person name="Kautsar S.A."/>
            <person name="Yang D."/>
            <person name="Bader C.D."/>
            <person name="Teijaro C.N."/>
            <person name="Fluegel L."/>
            <person name="Davis C.M."/>
            <person name="Simpson J.R."/>
            <person name="Lauterbach L."/>
            <person name="Steele A.D."/>
            <person name="Gui C."/>
            <person name="Meng S."/>
            <person name="Li G."/>
            <person name="Viehrig K."/>
            <person name="Ye F."/>
            <person name="Su P."/>
            <person name="Kiefer A.F."/>
            <person name="Nichols A."/>
            <person name="Cepeda A.J."/>
            <person name="Yan W."/>
            <person name="Fan B."/>
            <person name="Jiang Y."/>
            <person name="Adhikari A."/>
            <person name="Zheng C.-J."/>
            <person name="Schuster L."/>
            <person name="Cowan T.M."/>
            <person name="Smanski M.J."/>
            <person name="Chevrette M.G."/>
            <person name="De Carvalho L.P.S."/>
            <person name="Shen B."/>
        </authorList>
    </citation>
    <scope>NUCLEOTIDE SEQUENCE [LARGE SCALE GENOMIC DNA]</scope>
    <source>
        <strain evidence="2 3">NPDC000087</strain>
    </source>
</reference>
<evidence type="ECO:0000313" key="2">
    <source>
        <dbReference type="EMBL" id="MFF5295652.1"/>
    </source>
</evidence>
<keyword evidence="1" id="KW-0812">Transmembrane</keyword>
<dbReference type="Proteomes" id="UP001602245">
    <property type="component" value="Unassembled WGS sequence"/>
</dbReference>
<dbReference type="EMBL" id="JBIAZU010000007">
    <property type="protein sequence ID" value="MFF5295652.1"/>
    <property type="molecule type" value="Genomic_DNA"/>
</dbReference>
<feature type="transmembrane region" description="Helical" evidence="1">
    <location>
        <begin position="164"/>
        <end position="183"/>
    </location>
</feature>
<evidence type="ECO:0000256" key="1">
    <source>
        <dbReference type="SAM" id="Phobius"/>
    </source>
</evidence>
<comment type="caution">
    <text evidence="2">The sequence shown here is derived from an EMBL/GenBank/DDBJ whole genome shotgun (WGS) entry which is preliminary data.</text>
</comment>
<organism evidence="2 3">
    <name type="scientific">Paractinoplanes globisporus</name>
    <dbReference type="NCBI Taxonomy" id="113565"/>
    <lineage>
        <taxon>Bacteria</taxon>
        <taxon>Bacillati</taxon>
        <taxon>Actinomycetota</taxon>
        <taxon>Actinomycetes</taxon>
        <taxon>Micromonosporales</taxon>
        <taxon>Micromonosporaceae</taxon>
        <taxon>Paractinoplanes</taxon>
    </lineage>
</organism>
<sequence>MPVLLPTMSGMRIRPARLNAATASLFVLGSACFVVGSVPAYADAVGETADGVTYFAGSIFFTAASFLQLVQAQTPSAEPLVFWRRLPHDRGWLAAITQFAGTLAFNVSTLAALAHNASVREQDRHVWRPDAVGSTLFLVASVFAILAIGSFWSWRPRSLPWHIAWLNMLGSIFFMVSALASFVLPGTGELLDDRIAVAGTLLGALCFLIASALMFPAFEPTPDAVRRKANDHGISRQR</sequence>
<protein>
    <submittedName>
        <fullName evidence="2">YrhK family protein</fullName>
    </submittedName>
</protein>
<keyword evidence="1" id="KW-0472">Membrane</keyword>
<proteinExistence type="predicted"/>
<dbReference type="RefSeq" id="WP_020513000.1">
    <property type="nucleotide sequence ID" value="NZ_JBIAZU010000007.1"/>
</dbReference>
<name>A0ABW6WTZ3_9ACTN</name>
<gene>
    <name evidence="2" type="ORF">ACFY35_40000</name>
</gene>
<feature type="transmembrane region" description="Helical" evidence="1">
    <location>
        <begin position="91"/>
        <end position="114"/>
    </location>
</feature>
<feature type="transmembrane region" description="Helical" evidence="1">
    <location>
        <begin position="195"/>
        <end position="218"/>
    </location>
</feature>
<evidence type="ECO:0000313" key="3">
    <source>
        <dbReference type="Proteomes" id="UP001602245"/>
    </source>
</evidence>
<feature type="transmembrane region" description="Helical" evidence="1">
    <location>
        <begin position="52"/>
        <end position="70"/>
    </location>
</feature>
<keyword evidence="1" id="KW-1133">Transmembrane helix</keyword>
<accession>A0ABW6WTZ3</accession>
<keyword evidence="3" id="KW-1185">Reference proteome</keyword>
<feature type="transmembrane region" description="Helical" evidence="1">
    <location>
        <begin position="134"/>
        <end position="152"/>
    </location>
</feature>